<feature type="chain" id="PRO_5041968304" evidence="1">
    <location>
        <begin position="23"/>
        <end position="212"/>
    </location>
</feature>
<dbReference type="AlphaFoldDB" id="A0AAD5M3A9"/>
<dbReference type="EMBL" id="JAKCXM010000485">
    <property type="protein sequence ID" value="KAJ0393530.1"/>
    <property type="molecule type" value="Genomic_DNA"/>
</dbReference>
<evidence type="ECO:0000313" key="3">
    <source>
        <dbReference type="Proteomes" id="UP001209570"/>
    </source>
</evidence>
<reference evidence="2" key="1">
    <citation type="submission" date="2021-12" db="EMBL/GenBank/DDBJ databases">
        <title>Prjna785345.</title>
        <authorList>
            <person name="Rujirawat T."/>
            <person name="Krajaejun T."/>
        </authorList>
    </citation>
    <scope>NUCLEOTIDE SEQUENCE</scope>
    <source>
        <strain evidence="2">Pi057C3</strain>
    </source>
</reference>
<name>A0AAD5M3A9_PYTIN</name>
<evidence type="ECO:0000313" key="2">
    <source>
        <dbReference type="EMBL" id="KAJ0393530.1"/>
    </source>
</evidence>
<dbReference type="Proteomes" id="UP001209570">
    <property type="component" value="Unassembled WGS sequence"/>
</dbReference>
<feature type="signal peptide" evidence="1">
    <location>
        <begin position="1"/>
        <end position="22"/>
    </location>
</feature>
<sequence>MIATRSLVPLAALALTASLADAATTYRVTCVYDNAKCSGGKIKLRQFLPNNACDSADCAPFANKEITAFGTFHTCTTNPVSDSAKLLKGQSYVLVENYESGCSGDPKDALAVVGDGLCVPNGDGKSSYKVTIAADNAVTWMQYTDVMCQSNATTTNFKSSEVDRNTCVSDSMKVLVVNTNNPSPASSGSSSSRSLTAFIAANIAASIAWVWA</sequence>
<accession>A0AAD5M3A9</accession>
<keyword evidence="1" id="KW-0732">Signal</keyword>
<keyword evidence="3" id="KW-1185">Reference proteome</keyword>
<protein>
    <submittedName>
        <fullName evidence="2">Uncharacterized protein</fullName>
    </submittedName>
</protein>
<comment type="caution">
    <text evidence="2">The sequence shown here is derived from an EMBL/GenBank/DDBJ whole genome shotgun (WGS) entry which is preliminary data.</text>
</comment>
<gene>
    <name evidence="2" type="ORF">P43SY_006340</name>
</gene>
<evidence type="ECO:0000256" key="1">
    <source>
        <dbReference type="SAM" id="SignalP"/>
    </source>
</evidence>
<proteinExistence type="predicted"/>
<organism evidence="2 3">
    <name type="scientific">Pythium insidiosum</name>
    <name type="common">Pythiosis disease agent</name>
    <dbReference type="NCBI Taxonomy" id="114742"/>
    <lineage>
        <taxon>Eukaryota</taxon>
        <taxon>Sar</taxon>
        <taxon>Stramenopiles</taxon>
        <taxon>Oomycota</taxon>
        <taxon>Peronosporomycetes</taxon>
        <taxon>Pythiales</taxon>
        <taxon>Pythiaceae</taxon>
        <taxon>Pythium</taxon>
    </lineage>
</organism>